<dbReference type="Proteomes" id="UP000831120">
    <property type="component" value="Chromosome"/>
</dbReference>
<dbReference type="RefSeq" id="WP_071677344.1">
    <property type="nucleotide sequence ID" value="NZ_AP025593.1"/>
</dbReference>
<dbReference type="AlphaFoldDB" id="A0A1J0LW30"/>
<dbReference type="InterPro" id="IPR006059">
    <property type="entry name" value="SBP"/>
</dbReference>
<evidence type="ECO:0000313" key="3">
    <source>
        <dbReference type="EMBL" id="BDG17034.1"/>
    </source>
</evidence>
<dbReference type="SUPFAM" id="SSF53850">
    <property type="entry name" value="Periplasmic binding protein-like II"/>
    <property type="match status" value="1"/>
</dbReference>
<keyword evidence="1" id="KW-0732">Signal</keyword>
<evidence type="ECO:0000313" key="4">
    <source>
        <dbReference type="Proteomes" id="UP000182993"/>
    </source>
</evidence>
<dbReference type="Proteomes" id="UP000182993">
    <property type="component" value="Chromosome"/>
</dbReference>
<gene>
    <name evidence="2" type="ORF">A0O31_01570</name>
    <name evidence="3" type="ORF">TbrSNM41_17680</name>
</gene>
<dbReference type="Pfam" id="PF01547">
    <property type="entry name" value="SBP_bac_1"/>
    <property type="match status" value="1"/>
</dbReference>
<proteinExistence type="predicted"/>
<evidence type="ECO:0000256" key="1">
    <source>
        <dbReference type="SAM" id="SignalP"/>
    </source>
</evidence>
<reference evidence="2" key="2">
    <citation type="journal article" date="2017" name="Stand. Genomic Sci.">
        <title>Complete genome sequence of Thermus brockianus GE-1 reveals key enzymes of xylan/xylose metabolism.</title>
        <authorList>
            <person name="Schaefers C."/>
            <person name="Blank S."/>
            <person name="Wiebusch S."/>
            <person name="Elleuche S."/>
            <person name="Antranikian G."/>
        </authorList>
    </citation>
    <scope>NUCLEOTIDE SEQUENCE</scope>
    <source>
        <strain evidence="2">GE-1</strain>
    </source>
</reference>
<sequence length="423" mass="46335" precursor="true">MRARLVALATLLGLALAQNPSLRGEITVWSWDIAAKALEATIPSFNKLYPNVKVRVVDLGNQQVFDRGLAGCAAGGVDLPDVYSVENNEAEVFWSRFPNCFADLAGLGAAALRRDFPEFKWTELTVGNRIYAIPWDSGPVVIFYRRDLYQQAGIDPNRIETWDDFLAAGRRMLQATGGRVKMGTIANGQDDEWFRMLANQNGCFYFNNQGNAVTVNQPGCVRALDTIKKLVDAGVVAFGGWNEQIQYIKAGTVASAMFGGWYEGTIRTNAPDQSGKWGVYLMPAATKGGVRAANLGGSALAIPASSRNKEAAWAFVRHALATTEGQITMLREYGLVPSYLPALNDPYVKQPQPYWGNQPIWQSILGTLGKIPPARGTQYFQEARQIMTAIQADFLAGKYRTAKEALDEAARQISRATGLPIAR</sequence>
<evidence type="ECO:0000313" key="2">
    <source>
        <dbReference type="EMBL" id="APD09679.1"/>
    </source>
</evidence>
<reference evidence="3 5" key="3">
    <citation type="journal article" date="2022" name="Microbiol. Resour. Announc.">
        <title>Complete Genome Sequences of Thermus Strains Isolated from Senami Hot Spring in Japan.</title>
        <authorList>
            <person name="Miyazaki K."/>
        </authorList>
    </citation>
    <scope>NUCLEOTIDE SEQUENCE [LARGE SCALE GENOMIC DNA]</scope>
    <source>
        <strain evidence="3 5">SNM4-1</strain>
    </source>
</reference>
<name>A0A1J0LW30_THEBO</name>
<dbReference type="CDD" id="cd13585">
    <property type="entry name" value="PBP2_TMBP_like"/>
    <property type="match status" value="1"/>
</dbReference>
<organism evidence="2 4">
    <name type="scientific">Thermus brockianus</name>
    <dbReference type="NCBI Taxonomy" id="56956"/>
    <lineage>
        <taxon>Bacteria</taxon>
        <taxon>Thermotogati</taxon>
        <taxon>Deinococcota</taxon>
        <taxon>Deinococci</taxon>
        <taxon>Thermales</taxon>
        <taxon>Thermaceae</taxon>
        <taxon>Thermus</taxon>
    </lineage>
</organism>
<feature type="signal peptide" evidence="1">
    <location>
        <begin position="1"/>
        <end position="17"/>
    </location>
</feature>
<feature type="chain" id="PRO_5009614543" evidence="1">
    <location>
        <begin position="18"/>
        <end position="423"/>
    </location>
</feature>
<dbReference type="OrthoDB" id="55273at2"/>
<reference evidence="4" key="1">
    <citation type="submission" date="2016-06" db="EMBL/GenBank/DDBJ databases">
        <title>Whole genome sequencing of Thermus brockianus strain GE-1.</title>
        <authorList>
            <person name="Schaefers C."/>
            <person name="Blank S."/>
            <person name="Wiebusch S."/>
            <person name="Elleuche S."/>
            <person name="Antranikian G."/>
        </authorList>
    </citation>
    <scope>NUCLEOTIDE SEQUENCE [LARGE SCALE GENOMIC DNA]</scope>
    <source>
        <strain evidence="4">GE-1</strain>
    </source>
</reference>
<dbReference type="EMBL" id="CP016312">
    <property type="protein sequence ID" value="APD09679.1"/>
    <property type="molecule type" value="Genomic_DNA"/>
</dbReference>
<dbReference type="PANTHER" id="PTHR43649">
    <property type="entry name" value="ARABINOSE-BINDING PROTEIN-RELATED"/>
    <property type="match status" value="1"/>
</dbReference>
<evidence type="ECO:0000313" key="5">
    <source>
        <dbReference type="Proteomes" id="UP000831120"/>
    </source>
</evidence>
<protein>
    <submittedName>
        <fullName evidence="2 3">ABC transporter substrate-binding protein</fullName>
    </submittedName>
</protein>
<dbReference type="KEGG" id="tbc:A0O31_01570"/>
<dbReference type="Gene3D" id="3.40.190.10">
    <property type="entry name" value="Periplasmic binding protein-like II"/>
    <property type="match status" value="1"/>
</dbReference>
<dbReference type="STRING" id="56956.A0O31_01570"/>
<dbReference type="PANTHER" id="PTHR43649:SF32">
    <property type="entry name" value="SUGAR BINDING SECRETED PROTEIN"/>
    <property type="match status" value="1"/>
</dbReference>
<dbReference type="EMBL" id="AP025593">
    <property type="protein sequence ID" value="BDG17034.1"/>
    <property type="molecule type" value="Genomic_DNA"/>
</dbReference>
<keyword evidence="5" id="KW-1185">Reference proteome</keyword>
<dbReference type="InterPro" id="IPR050490">
    <property type="entry name" value="Bact_solute-bd_prot1"/>
</dbReference>
<accession>A0A1J0LW30</accession>